<keyword evidence="1" id="KW-0812">Transmembrane</keyword>
<dbReference type="GeneID" id="62696414"/>
<organism evidence="2 3">
    <name type="scientific">Clostridium scindens (strain JCM 10418 / VPI 12708)</name>
    <dbReference type="NCBI Taxonomy" id="29347"/>
    <lineage>
        <taxon>Bacteria</taxon>
        <taxon>Bacillati</taxon>
        <taxon>Bacillota</taxon>
        <taxon>Clostridia</taxon>
        <taxon>Lachnospirales</taxon>
        <taxon>Lachnospiraceae</taxon>
    </lineage>
</organism>
<gene>
    <name evidence="2" type="ORF">FYJ37_10435</name>
</gene>
<feature type="transmembrane region" description="Helical" evidence="1">
    <location>
        <begin position="48"/>
        <end position="68"/>
    </location>
</feature>
<feature type="transmembrane region" description="Helical" evidence="1">
    <location>
        <begin position="74"/>
        <end position="94"/>
    </location>
</feature>
<evidence type="ECO:0000256" key="1">
    <source>
        <dbReference type="SAM" id="Phobius"/>
    </source>
</evidence>
<name>A0A844F667_CLOSV</name>
<evidence type="ECO:0000313" key="2">
    <source>
        <dbReference type="EMBL" id="MSS40753.1"/>
    </source>
</evidence>
<protein>
    <submittedName>
        <fullName evidence="2">Uncharacterized protein</fullName>
    </submittedName>
</protein>
<dbReference type="EMBL" id="VUMB01000019">
    <property type="protein sequence ID" value="MSS40753.1"/>
    <property type="molecule type" value="Genomic_DNA"/>
</dbReference>
<keyword evidence="1" id="KW-0472">Membrane</keyword>
<feature type="transmembrane region" description="Helical" evidence="1">
    <location>
        <begin position="106"/>
        <end position="127"/>
    </location>
</feature>
<dbReference type="Proteomes" id="UP000462363">
    <property type="component" value="Unassembled WGS sequence"/>
</dbReference>
<proteinExistence type="predicted"/>
<dbReference type="RefSeq" id="WP_004605676.1">
    <property type="nucleotide sequence ID" value="NZ_AP024846.1"/>
</dbReference>
<dbReference type="Pfam" id="PF19639">
    <property type="entry name" value="DUF6142"/>
    <property type="match status" value="1"/>
</dbReference>
<dbReference type="InterPro" id="IPR046140">
    <property type="entry name" value="DUF6142"/>
</dbReference>
<evidence type="ECO:0000313" key="3">
    <source>
        <dbReference type="Proteomes" id="UP000462363"/>
    </source>
</evidence>
<reference evidence="2 3" key="1">
    <citation type="submission" date="2019-08" db="EMBL/GenBank/DDBJ databases">
        <title>In-depth cultivation of the pig gut microbiome towards novel bacterial diversity and tailored functional studies.</title>
        <authorList>
            <person name="Wylensek D."/>
            <person name="Hitch T.C.A."/>
            <person name="Clavel T."/>
        </authorList>
    </citation>
    <scope>NUCLEOTIDE SEQUENCE [LARGE SCALE GENOMIC DNA]</scope>
    <source>
        <strain evidence="2 3">BL-389-WT-3D</strain>
    </source>
</reference>
<keyword evidence="1" id="KW-1133">Transmembrane helix</keyword>
<dbReference type="AlphaFoldDB" id="A0A844F667"/>
<comment type="caution">
    <text evidence="2">The sequence shown here is derived from an EMBL/GenBank/DDBJ whole genome shotgun (WGS) entry which is preliminary data.</text>
</comment>
<accession>A0A844F667</accession>
<sequence>MFIKRKITTEEDRAKAIAKTREKQRKKMIKTKYGQAPLRHSKKGIYSCFYGVVVFILLVLMLIIAFASKGEVNILIGFIGLGTLALSFMGLLLGVRGFRERDKNYITCKVGIGANAAFLLGLTAIFIRGLF</sequence>